<organism evidence="2 4">
    <name type="scientific">Candidatus Hakubella thermalkaliphila</name>
    <dbReference type="NCBI Taxonomy" id="2754717"/>
    <lineage>
        <taxon>Bacteria</taxon>
        <taxon>Bacillati</taxon>
        <taxon>Actinomycetota</taxon>
        <taxon>Actinomycetota incertae sedis</taxon>
        <taxon>Candidatus Hakubellales</taxon>
        <taxon>Candidatus Hakubellaceae</taxon>
        <taxon>Candidatus Hakubella</taxon>
    </lineage>
</organism>
<gene>
    <name evidence="1" type="ORF">HKBW3S25_01383</name>
    <name evidence="2" type="ORF">HKBW3S43_01293</name>
</gene>
<proteinExistence type="predicted"/>
<evidence type="ECO:0000313" key="4">
    <source>
        <dbReference type="Proteomes" id="UP000576480"/>
    </source>
</evidence>
<evidence type="ECO:0000313" key="1">
    <source>
        <dbReference type="EMBL" id="GFP25899.1"/>
    </source>
</evidence>
<accession>A0A6V8PSA0</accession>
<sequence>MKAWQLLGNYLAPHGAVRKSEVRTYKISDMGIDKLEGASAYSKADRFHGINIMNIKGVTVVGSENVVNVKYSDPYEVLDALGEEASEVKTLSDEDKLNVTADIESLKNQLSKPKPNRNVIASLWSGIEKIVTGAGMVELAQKVAKLASPFVG</sequence>
<dbReference type="AlphaFoldDB" id="A0A6V8PSA0"/>
<dbReference type="RefSeq" id="WP_176230080.1">
    <property type="nucleotide sequence ID" value="NZ_BLSB01000119.1"/>
</dbReference>
<reference evidence="3 4" key="1">
    <citation type="journal article" date="2020" name="Front. Microbiol.">
        <title>Single-cell genomics of novel Actinobacteria with the Wood-Ljungdahl pathway discovered in a serpentinizing system.</title>
        <authorList>
            <person name="Merino N."/>
            <person name="Kawai M."/>
            <person name="Boyd E.S."/>
            <person name="Colman D.R."/>
            <person name="McGlynn S.E."/>
            <person name="Nealson K.H."/>
            <person name="Kurokawa K."/>
            <person name="Hongoh Y."/>
        </authorList>
    </citation>
    <scope>NUCLEOTIDE SEQUENCE [LARGE SCALE GENOMIC DNA]</scope>
    <source>
        <strain evidence="1 3">S25</strain>
        <strain evidence="2 4">S43</strain>
    </source>
</reference>
<evidence type="ECO:0000313" key="2">
    <source>
        <dbReference type="EMBL" id="GFP35502.1"/>
    </source>
</evidence>
<dbReference type="Proteomes" id="UP000576480">
    <property type="component" value="Unassembled WGS sequence"/>
</dbReference>
<protein>
    <submittedName>
        <fullName evidence="2">Uncharacterized protein</fullName>
    </submittedName>
</protein>
<dbReference type="Proteomes" id="UP000543224">
    <property type="component" value="Unassembled WGS sequence"/>
</dbReference>
<dbReference type="EMBL" id="BLRX01000255">
    <property type="protein sequence ID" value="GFP25899.1"/>
    <property type="molecule type" value="Genomic_DNA"/>
</dbReference>
<comment type="caution">
    <text evidence="2">The sequence shown here is derived from an EMBL/GenBank/DDBJ whole genome shotgun (WGS) entry which is preliminary data.</text>
</comment>
<name>A0A6V8PSA0_9ACTN</name>
<evidence type="ECO:0000313" key="3">
    <source>
        <dbReference type="Proteomes" id="UP000543224"/>
    </source>
</evidence>
<dbReference type="EMBL" id="BLSB01000119">
    <property type="protein sequence ID" value="GFP35502.1"/>
    <property type="molecule type" value="Genomic_DNA"/>
</dbReference>